<dbReference type="Gene3D" id="2.180.10.10">
    <property type="entry name" value="RHS repeat-associated core"/>
    <property type="match status" value="1"/>
</dbReference>
<evidence type="ECO:0000259" key="2">
    <source>
        <dbReference type="PROSITE" id="PS50853"/>
    </source>
</evidence>
<organism evidence="3">
    <name type="scientific">Rhodanobacter sp. FW102-FHT14D07</name>
    <dbReference type="NCBI Taxonomy" id="3351462"/>
    <lineage>
        <taxon>Bacteria</taxon>
        <taxon>Pseudomonadati</taxon>
        <taxon>Pseudomonadota</taxon>
        <taxon>Gammaproteobacteria</taxon>
        <taxon>Lysobacterales</taxon>
        <taxon>Rhodanobacteraceae</taxon>
        <taxon>Rhodanobacter</taxon>
    </lineage>
</organism>
<reference evidence="3" key="1">
    <citation type="submission" date="2024-10" db="EMBL/GenBank/DDBJ databases">
        <authorList>
            <person name="Lesea H.P."/>
            <person name="Kuehl J.V."/>
            <person name="Chandonia J.-M."/>
        </authorList>
    </citation>
    <scope>NUCLEOTIDE SEQUENCE</scope>
    <source>
        <strain evidence="3">FW102-FHT14D07</strain>
    </source>
</reference>
<dbReference type="InterPro" id="IPR036116">
    <property type="entry name" value="FN3_sf"/>
</dbReference>
<dbReference type="PANTHER" id="PTHR32305:SF15">
    <property type="entry name" value="PROTEIN RHSA-RELATED"/>
    <property type="match status" value="1"/>
</dbReference>
<dbReference type="InterPro" id="IPR013783">
    <property type="entry name" value="Ig-like_fold"/>
</dbReference>
<dbReference type="InterPro" id="IPR050708">
    <property type="entry name" value="T6SS_VgrG/RHS"/>
</dbReference>
<dbReference type="PROSITE" id="PS50853">
    <property type="entry name" value="FN3"/>
    <property type="match status" value="1"/>
</dbReference>
<feature type="compositionally biased region" description="Low complexity" evidence="1">
    <location>
        <begin position="800"/>
        <end position="821"/>
    </location>
</feature>
<dbReference type="Gene3D" id="2.60.40.10">
    <property type="entry name" value="Immunoglobulins"/>
    <property type="match status" value="3"/>
</dbReference>
<dbReference type="InterPro" id="IPR045351">
    <property type="entry name" value="DUF6531"/>
</dbReference>
<feature type="domain" description="Fibronectin type-III" evidence="2">
    <location>
        <begin position="989"/>
        <end position="1079"/>
    </location>
</feature>
<dbReference type="RefSeq" id="WP_395136021.1">
    <property type="nucleotide sequence ID" value="NZ_CP170721.1"/>
</dbReference>
<feature type="region of interest" description="Disordered" evidence="1">
    <location>
        <begin position="1148"/>
        <end position="1169"/>
    </location>
</feature>
<feature type="region of interest" description="Disordered" evidence="1">
    <location>
        <begin position="796"/>
        <end position="821"/>
    </location>
</feature>
<dbReference type="Pfam" id="PF20148">
    <property type="entry name" value="DUF6531"/>
    <property type="match status" value="1"/>
</dbReference>
<sequence length="1224" mass="127229">MSINHCGAGESSTELSFHGEMRSPRKSLTRENLCLSSLSSPSALIAGRIGGIDLLGCCIEGISARTTRTVAARRPVLPLILAGLLAGFSGAAGAQAQGQPAKQINGVVNYPTSYVTAQVPKSVTNLPEVTVTAPAPPNGVMMPSTGNWNAYTGNAYITRSQTVSAVPADNKDPCDKNADPILPKTGTKIESYTDFSVPVEMGLRYERYYISSATGYRQWTNSFSYWLDNSCQLTGGNPNTGFCQQFTVYTPDGLTMVFYGGLQDIATFTENGGNGVATLTHNADGTYTVHDEHALTEIYDASGAIQSLKDVSGIGWTFSGGRVTHTNGQYITLASQSTGTLTSNLTVTDPDGNSYVYGYGAELNSVALPGSPETDITYKYLNNNDLLSEIDYNGAPYAYTSYTRLSTGDTAGWANGTYLADNSQSTSIAYGVDAGGHPTATVTNPLGHVTTKVYGGPSGELSSVSNDAVADCGSTIKSMSYDANGNPSQTVDNNGNVHTYTYAANGQLLTETEAYGTALARTTDYTWDPNPQLNRLSTVTVEGWSKTAYTYNAQNRLASVAVTNLSGNGVAGQTLTTSYAYTLYPNGMVHTRVVTQPSPNGSDSTTYTYDALGNLATVANGLGQTTSYSNYNGLGEPGHVVGANGDATDFVYDARGRVASRTTHPNGVATTWTYAYDGFGLLSQLTAPDGEITAWNRDPEMRVTSITHNDKDGTALETFGYDANNDVTSDVVSRGGVTSSSRHVVYDALARPYQVQGNHGQVTTYSYDGNGNVLSMTDAAGHVTSYQYDALDRVTQKTESGGASPAMPATAPSLSLPSSSTNGNYSVSWTTVSGAADYELQEQLNGGSWAIVQRSAANGWSASGKTNGTYGYRVQACNATGCGPWSATQAITVSIPTAPGAAPILTVPGSSATGAYALSWTTVSTASSYQLRQQFNVGSWSTVQSSAATSWSASGEGSGSYGYAVQACNAVGCGPWSATGTVVVTLPPLPATPSLSVPATSSTGNYAVSWGAVSGAASYGLREQVNGGSWTVVQNSAATSWNVSGQGDGTYGYEVQACNAGGCSAWSAPRNTTVTIPVPIAINGQAYSVNYVIPMQTSASVSIGFEITGGNTWKVFTTKPGVGNGGVVVASGAVPATASTVQFTWVQQGPPSGDSTSGGTVSNPASSPVALGTNPISQYTSGTYSYRIDVVGMQYQLRVDFFNAAGANVSSSTCTLTATMAGSN</sequence>
<dbReference type="InterPro" id="IPR003961">
    <property type="entry name" value="FN3_dom"/>
</dbReference>
<dbReference type="PANTHER" id="PTHR32305">
    <property type="match status" value="1"/>
</dbReference>
<dbReference type="AlphaFoldDB" id="A0AB74UTB9"/>
<dbReference type="Pfam" id="PF05593">
    <property type="entry name" value="RHS_repeat"/>
    <property type="match status" value="1"/>
</dbReference>
<feature type="region of interest" description="Disordered" evidence="1">
    <location>
        <begin position="1"/>
        <end position="23"/>
    </location>
</feature>
<dbReference type="EMBL" id="CP170721">
    <property type="protein sequence ID" value="XIA19522.1"/>
    <property type="molecule type" value="Genomic_DNA"/>
</dbReference>
<name>A0AB74UTB9_9GAMM</name>
<protein>
    <recommendedName>
        <fullName evidence="2">Fibronectin type-III domain-containing protein</fullName>
    </recommendedName>
</protein>
<evidence type="ECO:0000256" key="1">
    <source>
        <dbReference type="SAM" id="MobiDB-lite"/>
    </source>
</evidence>
<dbReference type="InterPro" id="IPR006530">
    <property type="entry name" value="YD"/>
</dbReference>
<dbReference type="SUPFAM" id="SSF49265">
    <property type="entry name" value="Fibronectin type III"/>
    <property type="match status" value="3"/>
</dbReference>
<evidence type="ECO:0000313" key="3">
    <source>
        <dbReference type="EMBL" id="XIA19522.1"/>
    </source>
</evidence>
<dbReference type="NCBIfam" id="TIGR01643">
    <property type="entry name" value="YD_repeat_2x"/>
    <property type="match status" value="5"/>
</dbReference>
<proteinExistence type="predicted"/>
<gene>
    <name evidence="3" type="ORF">ACFYG5_05085</name>
</gene>
<feature type="compositionally biased region" description="Low complexity" evidence="1">
    <location>
        <begin position="1149"/>
        <end position="1162"/>
    </location>
</feature>
<dbReference type="InterPro" id="IPR031325">
    <property type="entry name" value="RHS_repeat"/>
</dbReference>
<accession>A0AB74UTB9</accession>